<organism evidence="1 2">
    <name type="scientific">Terracoccus luteus</name>
    <dbReference type="NCBI Taxonomy" id="53356"/>
    <lineage>
        <taxon>Bacteria</taxon>
        <taxon>Bacillati</taxon>
        <taxon>Actinomycetota</taxon>
        <taxon>Actinomycetes</taxon>
        <taxon>Micrococcales</taxon>
        <taxon>Intrasporangiaceae</taxon>
        <taxon>Terracoccus</taxon>
    </lineage>
</organism>
<dbReference type="InterPro" id="IPR029045">
    <property type="entry name" value="ClpP/crotonase-like_dom_sf"/>
</dbReference>
<reference evidence="1 2" key="1">
    <citation type="submission" date="2020-08" db="EMBL/GenBank/DDBJ databases">
        <title>Genomic Encyclopedia of Type Strains, Phase IV (KMG-V): Genome sequencing to study the core and pangenomes of soil and plant-associated prokaryotes.</title>
        <authorList>
            <person name="Whitman W."/>
        </authorList>
    </citation>
    <scope>NUCLEOTIDE SEQUENCE [LARGE SCALE GENOMIC DNA]</scope>
    <source>
        <strain evidence="1 2">B3ACCR2</strain>
    </source>
</reference>
<dbReference type="RefSeq" id="WP_184511349.1">
    <property type="nucleotide sequence ID" value="NZ_JACHVT010000010.1"/>
</dbReference>
<dbReference type="SUPFAM" id="SSF52096">
    <property type="entry name" value="ClpP/crotonase"/>
    <property type="match status" value="1"/>
</dbReference>
<sequence length="417" mass="45048">MNSHARPVDAGSVERVAGLRSAYDASPDTGRADLDVALHDALEAGTVELYRTATEDGRVRLRMVELGDRVAELVPGLLPTRDQRVEDAARPLEEQRGWEVDHAILLHHVLSDQSSGLHLLDSMRRPTPAAERDLAAFTASGRARSGTVTLERRGAVSLVQMEDGLHLNAEDLDQLRSLEYLADLCLLDPLTSVVLLRGGVMSHPKYRGRRVFCAGINLRELAAGRIPLVGYLLEREAGYLAKILHGLSAGGRGTVRSKPWIAGVDGFAIGGGTQLLLVCDRVVAAEGVFASLPAAQEGIIPGAANMRLIRQVGARMTRELVLTGRAVRTDDDDAHLVFDRVVSTEGMDAALDEECLAMAEPAVRANRHMVNASLESPDDLRRYLADFALLQAQRARSDDVLGKASAFGRATVPTTVR</sequence>
<proteinExistence type="predicted"/>
<dbReference type="GO" id="GO:0016491">
    <property type="term" value="F:oxidoreductase activity"/>
    <property type="evidence" value="ECO:0007669"/>
    <property type="project" value="UniProtKB-KW"/>
</dbReference>
<evidence type="ECO:0000313" key="2">
    <source>
        <dbReference type="Proteomes" id="UP000590811"/>
    </source>
</evidence>
<name>A0A839Q0A9_9MICO</name>
<dbReference type="Pfam" id="PF00378">
    <property type="entry name" value="ECH_1"/>
    <property type="match status" value="1"/>
</dbReference>
<gene>
    <name evidence="1" type="ORF">FHW14_003588</name>
</gene>
<dbReference type="Proteomes" id="UP000590811">
    <property type="component" value="Unassembled WGS sequence"/>
</dbReference>
<dbReference type="AlphaFoldDB" id="A0A839Q0A9"/>
<dbReference type="Gene3D" id="1.20.58.1300">
    <property type="match status" value="1"/>
</dbReference>
<dbReference type="GO" id="GO:0006635">
    <property type="term" value="P:fatty acid beta-oxidation"/>
    <property type="evidence" value="ECO:0007669"/>
    <property type="project" value="TreeGrafter"/>
</dbReference>
<comment type="caution">
    <text evidence="1">The sequence shown here is derived from an EMBL/GenBank/DDBJ whole genome shotgun (WGS) entry which is preliminary data.</text>
</comment>
<accession>A0A839Q0A9</accession>
<dbReference type="EC" id="1.13.11.80" evidence="1"/>
<dbReference type="PANTHER" id="PTHR11941:SF54">
    <property type="entry name" value="ENOYL-COA HYDRATASE, MITOCHONDRIAL"/>
    <property type="match status" value="1"/>
</dbReference>
<dbReference type="CDD" id="cd06558">
    <property type="entry name" value="crotonase-like"/>
    <property type="match status" value="1"/>
</dbReference>
<dbReference type="PANTHER" id="PTHR11941">
    <property type="entry name" value="ENOYL-COA HYDRATASE-RELATED"/>
    <property type="match status" value="1"/>
</dbReference>
<evidence type="ECO:0000313" key="1">
    <source>
        <dbReference type="EMBL" id="MBB2988394.1"/>
    </source>
</evidence>
<keyword evidence="1" id="KW-0560">Oxidoreductase</keyword>
<dbReference type="EMBL" id="JACHVT010000010">
    <property type="protein sequence ID" value="MBB2988394.1"/>
    <property type="molecule type" value="Genomic_DNA"/>
</dbReference>
<protein>
    <submittedName>
        <fullName evidence="1">Thioesterase DpgC</fullName>
        <ecNumber evidence="1">1.13.11.80</ecNumber>
    </submittedName>
</protein>
<dbReference type="InterPro" id="IPR001753">
    <property type="entry name" value="Enoyl-CoA_hydra/iso"/>
</dbReference>
<dbReference type="Gene3D" id="3.90.226.10">
    <property type="entry name" value="2-enoyl-CoA Hydratase, Chain A, domain 1"/>
    <property type="match status" value="1"/>
</dbReference>